<dbReference type="Proteomes" id="UP000182894">
    <property type="component" value="Unassembled WGS sequence"/>
</dbReference>
<name>A0A1G7YXC5_9PSED</name>
<evidence type="ECO:0000313" key="2">
    <source>
        <dbReference type="Proteomes" id="UP000182894"/>
    </source>
</evidence>
<keyword evidence="2" id="KW-1185">Reference proteome</keyword>
<gene>
    <name evidence="1" type="ORF">SAMN05216605_104100</name>
</gene>
<dbReference type="EMBL" id="FNCO01000004">
    <property type="protein sequence ID" value="SDH01111.1"/>
    <property type="molecule type" value="Genomic_DNA"/>
</dbReference>
<evidence type="ECO:0000313" key="1">
    <source>
        <dbReference type="EMBL" id="SDH01111.1"/>
    </source>
</evidence>
<reference evidence="2" key="1">
    <citation type="submission" date="2016-10" db="EMBL/GenBank/DDBJ databases">
        <authorList>
            <person name="Varghese N."/>
            <person name="Submissions S."/>
        </authorList>
    </citation>
    <scope>NUCLEOTIDE SEQUENCE [LARGE SCALE GENOMIC DNA]</scope>
    <source>
        <strain evidence="2">ATCC 700689</strain>
    </source>
</reference>
<proteinExistence type="predicted"/>
<dbReference type="STRING" id="89065.SAMN05216605_104100"/>
<dbReference type="AlphaFoldDB" id="A0A1G7YXC5"/>
<protein>
    <submittedName>
        <fullName evidence="1">Uncharacterized protein</fullName>
    </submittedName>
</protein>
<organism evidence="1 2">
    <name type="scientific">Pseudomonas abietaniphila</name>
    <dbReference type="NCBI Taxonomy" id="89065"/>
    <lineage>
        <taxon>Bacteria</taxon>
        <taxon>Pseudomonadati</taxon>
        <taxon>Pseudomonadota</taxon>
        <taxon>Gammaproteobacteria</taxon>
        <taxon>Pseudomonadales</taxon>
        <taxon>Pseudomonadaceae</taxon>
        <taxon>Pseudomonas</taxon>
    </lineage>
</organism>
<sequence>MKAENFAKTSIKPEQKLSAEAKKFLTTRKNNGGGGHCQGGGSW</sequence>
<dbReference type="RefSeq" id="WP_279616209.1">
    <property type="nucleotide sequence ID" value="NZ_FNCO01000004.1"/>
</dbReference>
<accession>A0A1G7YXC5</accession>